<keyword evidence="2" id="KW-0863">Zinc-finger</keyword>
<keyword evidence="6" id="KW-1185">Reference proteome</keyword>
<dbReference type="GO" id="GO:0008270">
    <property type="term" value="F:zinc ion binding"/>
    <property type="evidence" value="ECO:0007669"/>
    <property type="project" value="UniProtKB-KW"/>
</dbReference>
<keyword evidence="3" id="KW-0862">Zinc</keyword>
<dbReference type="CDD" id="cd16649">
    <property type="entry name" value="mRING-HC-C3HC5_CGRF1-like"/>
    <property type="match status" value="1"/>
</dbReference>
<accession>A0A8J5L2W2</accession>
<dbReference type="Proteomes" id="UP000734854">
    <property type="component" value="Unassembled WGS sequence"/>
</dbReference>
<feature type="coiled-coil region" evidence="4">
    <location>
        <begin position="189"/>
        <end position="223"/>
    </location>
</feature>
<dbReference type="GO" id="GO:0004842">
    <property type="term" value="F:ubiquitin-protein transferase activity"/>
    <property type="evidence" value="ECO:0007669"/>
    <property type="project" value="TreeGrafter"/>
</dbReference>
<keyword evidence="1" id="KW-0479">Metal-binding</keyword>
<evidence type="ECO:0000313" key="5">
    <source>
        <dbReference type="EMBL" id="KAG6503427.1"/>
    </source>
</evidence>
<evidence type="ECO:0000256" key="3">
    <source>
        <dbReference type="ARBA" id="ARBA00022833"/>
    </source>
</evidence>
<evidence type="ECO:0000256" key="2">
    <source>
        <dbReference type="ARBA" id="ARBA00022771"/>
    </source>
</evidence>
<dbReference type="PANTHER" id="PTHR42647">
    <property type="entry name" value="SBP (S-RIBONUCLEASE BINDING PROTEIN) FAMILY PROTEIN"/>
    <property type="match status" value="1"/>
</dbReference>
<sequence length="332" mass="36408">MAVQTIGFSSEFGARGIDETLMLQQDPRQVCSNFGIGKQQQSQIRTDPSMFSERKREQTCNVSTPAKRLRAESVALNGCNSVATSPFFPFLDQTANAPVKLVGTIPGFLPESRLPESCATSTSGRHASSLQPVSASFGNLVSLLYQQNLEIDAFIRLQHERMLRELKEMRTRHCQAVLSSLPKQTAKSLMEKEAELQSAARRNAELEEKVRQMSEENRFWFNMAKNNEAVASNLRSSLEQALLRGGASYGDAGDVAADVVPDTDDVESCCEAENSVADARQWKACKACGARDVSVLLLPCRHLCLCEDCEPGADGCPLCGATKQNSFRVLMC</sequence>
<dbReference type="OrthoDB" id="1711136at2759"/>
<dbReference type="EMBL" id="JACMSC010000010">
    <property type="protein sequence ID" value="KAG6503427.1"/>
    <property type="molecule type" value="Genomic_DNA"/>
</dbReference>
<evidence type="ECO:0000313" key="6">
    <source>
        <dbReference type="Proteomes" id="UP000734854"/>
    </source>
</evidence>
<reference evidence="5 6" key="1">
    <citation type="submission" date="2020-08" db="EMBL/GenBank/DDBJ databases">
        <title>Plant Genome Project.</title>
        <authorList>
            <person name="Zhang R.-G."/>
        </authorList>
    </citation>
    <scope>NUCLEOTIDE SEQUENCE [LARGE SCALE GENOMIC DNA]</scope>
    <source>
        <tissue evidence="5">Rhizome</tissue>
    </source>
</reference>
<comment type="caution">
    <text evidence="5">The sequence shown here is derived from an EMBL/GenBank/DDBJ whole genome shotgun (WGS) entry which is preliminary data.</text>
</comment>
<name>A0A8J5L2W2_ZINOF</name>
<dbReference type="PANTHER" id="PTHR42647:SF72">
    <property type="entry name" value="EF-HAND CALCIUM-BINDING DOMAIN-CONTAINING PROTEIN 4A"/>
    <property type="match status" value="1"/>
</dbReference>
<evidence type="ECO:0000256" key="4">
    <source>
        <dbReference type="SAM" id="Coils"/>
    </source>
</evidence>
<keyword evidence="4" id="KW-0175">Coiled coil</keyword>
<dbReference type="FunFam" id="1.10.1170.10:FF:000002">
    <property type="entry name" value="Baculoviral IAP repeat containing 7"/>
    <property type="match status" value="1"/>
</dbReference>
<proteinExistence type="predicted"/>
<organism evidence="5 6">
    <name type="scientific">Zingiber officinale</name>
    <name type="common">Ginger</name>
    <name type="synonym">Amomum zingiber</name>
    <dbReference type="NCBI Taxonomy" id="94328"/>
    <lineage>
        <taxon>Eukaryota</taxon>
        <taxon>Viridiplantae</taxon>
        <taxon>Streptophyta</taxon>
        <taxon>Embryophyta</taxon>
        <taxon>Tracheophyta</taxon>
        <taxon>Spermatophyta</taxon>
        <taxon>Magnoliopsida</taxon>
        <taxon>Liliopsida</taxon>
        <taxon>Zingiberales</taxon>
        <taxon>Zingiberaceae</taxon>
        <taxon>Zingiber</taxon>
    </lineage>
</organism>
<evidence type="ECO:0000256" key="1">
    <source>
        <dbReference type="ARBA" id="ARBA00022723"/>
    </source>
</evidence>
<dbReference type="Pfam" id="PF13920">
    <property type="entry name" value="zf-C3HC4_3"/>
    <property type="match status" value="1"/>
</dbReference>
<protein>
    <submittedName>
        <fullName evidence="5">Uncharacterized protein</fullName>
    </submittedName>
</protein>
<gene>
    <name evidence="5" type="ORF">ZIOFF_035740</name>
</gene>
<dbReference type="AlphaFoldDB" id="A0A8J5L2W2"/>